<dbReference type="GO" id="GO:0015031">
    <property type="term" value="P:protein transport"/>
    <property type="evidence" value="ECO:0007669"/>
    <property type="project" value="UniProtKB-KW"/>
</dbReference>
<dbReference type="OrthoDB" id="4089664at2759"/>
<dbReference type="STRING" id="671987.R0I4X7"/>
<dbReference type="GO" id="GO:0005829">
    <property type="term" value="C:cytosol"/>
    <property type="evidence" value="ECO:0007669"/>
    <property type="project" value="TreeGrafter"/>
</dbReference>
<dbReference type="InterPro" id="IPR007135">
    <property type="entry name" value="Atg3/Atg10"/>
</dbReference>
<dbReference type="GO" id="GO:0032446">
    <property type="term" value="P:protein modification by small protein conjugation"/>
    <property type="evidence" value="ECO:0007669"/>
    <property type="project" value="TreeGrafter"/>
</dbReference>
<evidence type="ECO:0000313" key="10">
    <source>
        <dbReference type="Proteomes" id="UP000016935"/>
    </source>
</evidence>
<evidence type="ECO:0000256" key="2">
    <source>
        <dbReference type="ARBA" id="ARBA00021099"/>
    </source>
</evidence>
<dbReference type="eggNOG" id="KOG4741">
    <property type="taxonomic scope" value="Eukaryota"/>
</dbReference>
<evidence type="ECO:0000313" key="9">
    <source>
        <dbReference type="EMBL" id="EOA80715.1"/>
    </source>
</evidence>
<evidence type="ECO:0000256" key="8">
    <source>
        <dbReference type="SAM" id="MobiDB-lite"/>
    </source>
</evidence>
<dbReference type="HOGENOM" id="CLU_072332_0_0_1"/>
<dbReference type="RefSeq" id="XP_008031320.1">
    <property type="nucleotide sequence ID" value="XM_008033129.1"/>
</dbReference>
<evidence type="ECO:0000256" key="1">
    <source>
        <dbReference type="ARBA" id="ARBA00005696"/>
    </source>
</evidence>
<feature type="compositionally biased region" description="Acidic residues" evidence="8">
    <location>
        <begin position="68"/>
        <end position="78"/>
    </location>
</feature>
<dbReference type="Proteomes" id="UP000016935">
    <property type="component" value="Unassembled WGS sequence"/>
</dbReference>
<keyword evidence="4" id="KW-0833">Ubl conjugation pathway</keyword>
<organism evidence="9 10">
    <name type="scientific">Exserohilum turcicum (strain 28A)</name>
    <name type="common">Northern leaf blight fungus</name>
    <name type="synonym">Setosphaeria turcica</name>
    <dbReference type="NCBI Taxonomy" id="671987"/>
    <lineage>
        <taxon>Eukaryota</taxon>
        <taxon>Fungi</taxon>
        <taxon>Dikarya</taxon>
        <taxon>Ascomycota</taxon>
        <taxon>Pezizomycotina</taxon>
        <taxon>Dothideomycetes</taxon>
        <taxon>Pleosporomycetidae</taxon>
        <taxon>Pleosporales</taxon>
        <taxon>Pleosporineae</taxon>
        <taxon>Pleosporaceae</taxon>
        <taxon>Exserohilum</taxon>
    </lineage>
</organism>
<dbReference type="GO" id="GO:0000422">
    <property type="term" value="P:autophagy of mitochondrion"/>
    <property type="evidence" value="ECO:0007669"/>
    <property type="project" value="TreeGrafter"/>
</dbReference>
<evidence type="ECO:0000256" key="5">
    <source>
        <dbReference type="ARBA" id="ARBA00022927"/>
    </source>
</evidence>
<feature type="non-terminal residue" evidence="9">
    <location>
        <position position="205"/>
    </location>
</feature>
<keyword evidence="6" id="KW-0072">Autophagy</keyword>
<dbReference type="Pfam" id="PF03987">
    <property type="entry name" value="Autophagy_act_C"/>
    <property type="match status" value="1"/>
</dbReference>
<proteinExistence type="inferred from homology"/>
<keyword evidence="10" id="KW-1185">Reference proteome</keyword>
<protein>
    <recommendedName>
        <fullName evidence="2">Ubiquitin-like-conjugating enzyme ATG10</fullName>
    </recommendedName>
    <alternativeName>
        <fullName evidence="7">Autophagy-related protein 10</fullName>
    </alternativeName>
</protein>
<keyword evidence="5" id="KW-0653">Protein transport</keyword>
<feature type="region of interest" description="Disordered" evidence="8">
    <location>
        <begin position="58"/>
        <end position="81"/>
    </location>
</feature>
<evidence type="ECO:0000256" key="3">
    <source>
        <dbReference type="ARBA" id="ARBA00022679"/>
    </source>
</evidence>
<keyword evidence="5" id="KW-0813">Transport</keyword>
<evidence type="ECO:0000256" key="4">
    <source>
        <dbReference type="ARBA" id="ARBA00022786"/>
    </source>
</evidence>
<dbReference type="Gene3D" id="3.30.1460.50">
    <property type="match status" value="1"/>
</dbReference>
<comment type="similarity">
    <text evidence="1">Belongs to the ATG10 family.</text>
</comment>
<dbReference type="PANTHER" id="PTHR14957:SF1">
    <property type="entry name" value="UBIQUITIN-LIKE-CONJUGATING ENZYME ATG10"/>
    <property type="match status" value="1"/>
</dbReference>
<dbReference type="PANTHER" id="PTHR14957">
    <property type="entry name" value="UBIQUITIN-LIKE-CONJUGATING ENZYME ATG10"/>
    <property type="match status" value="1"/>
</dbReference>
<keyword evidence="3" id="KW-0808">Transferase</keyword>
<reference evidence="9 10" key="2">
    <citation type="journal article" date="2013" name="PLoS Genet.">
        <title>Comparative genome structure, secondary metabolite, and effector coding capacity across Cochliobolus pathogens.</title>
        <authorList>
            <person name="Condon B.J."/>
            <person name="Leng Y."/>
            <person name="Wu D."/>
            <person name="Bushley K.E."/>
            <person name="Ohm R.A."/>
            <person name="Otillar R."/>
            <person name="Martin J."/>
            <person name="Schackwitz W."/>
            <person name="Grimwood J."/>
            <person name="MohdZainudin N."/>
            <person name="Xue C."/>
            <person name="Wang R."/>
            <person name="Manning V.A."/>
            <person name="Dhillon B."/>
            <person name="Tu Z.J."/>
            <person name="Steffenson B.J."/>
            <person name="Salamov A."/>
            <person name="Sun H."/>
            <person name="Lowry S."/>
            <person name="LaButti K."/>
            <person name="Han J."/>
            <person name="Copeland A."/>
            <person name="Lindquist E."/>
            <person name="Barry K."/>
            <person name="Schmutz J."/>
            <person name="Baker S.E."/>
            <person name="Ciuffetti L.M."/>
            <person name="Grigoriev I.V."/>
            <person name="Zhong S."/>
            <person name="Turgeon B.G."/>
        </authorList>
    </citation>
    <scope>NUCLEOTIDE SEQUENCE [LARGE SCALE GENOMIC DNA]</scope>
    <source>
        <strain evidence="10">28A</strain>
    </source>
</reference>
<gene>
    <name evidence="9" type="ORF">SETTUDRAFT_60514</name>
</gene>
<dbReference type="GeneID" id="19405257"/>
<name>R0I4X7_EXST2</name>
<accession>R0I4X7</accession>
<evidence type="ECO:0000256" key="7">
    <source>
        <dbReference type="ARBA" id="ARBA00029833"/>
    </source>
</evidence>
<sequence length="205" mass="22882">MPPAFPHLTDAEFEQGCDDLVRRFHQRRSMQKEWLSVEKMHRNGSVVLTITKHLTRDTDAATTGKDAVEEDDVAEDDEGALHEPRGPVAIIQYDVIRSPIYQVPVLYFGIHDPEHRYPPTMTTLYEHLVSPHFRPQAQNAGVIGGITIANHPVTDRPQFFIHPCQTAQVMEASVPSQTTAEQYLIAWIGAVGKSVGLNLPLALAK</sequence>
<dbReference type="GO" id="GO:0061651">
    <property type="term" value="F:Atg12 conjugating enzyme activity"/>
    <property type="evidence" value="ECO:0007669"/>
    <property type="project" value="TreeGrafter"/>
</dbReference>
<reference evidence="9 10" key="1">
    <citation type="journal article" date="2012" name="PLoS Pathog.">
        <title>Diverse lifestyles and strategies of plant pathogenesis encoded in the genomes of eighteen Dothideomycetes fungi.</title>
        <authorList>
            <person name="Ohm R.A."/>
            <person name="Feau N."/>
            <person name="Henrissat B."/>
            <person name="Schoch C.L."/>
            <person name="Horwitz B.A."/>
            <person name="Barry K.W."/>
            <person name="Condon B.J."/>
            <person name="Copeland A.C."/>
            <person name="Dhillon B."/>
            <person name="Glaser F."/>
            <person name="Hesse C.N."/>
            <person name="Kosti I."/>
            <person name="LaButti K."/>
            <person name="Lindquist E.A."/>
            <person name="Lucas S."/>
            <person name="Salamov A.A."/>
            <person name="Bradshaw R.E."/>
            <person name="Ciuffetti L."/>
            <person name="Hamelin R.C."/>
            <person name="Kema G.H.J."/>
            <person name="Lawrence C."/>
            <person name="Scott J.A."/>
            <person name="Spatafora J.W."/>
            <person name="Turgeon B.G."/>
            <person name="de Wit P.J.G.M."/>
            <person name="Zhong S."/>
            <person name="Goodwin S.B."/>
            <person name="Grigoriev I.V."/>
        </authorList>
    </citation>
    <scope>NUCLEOTIDE SEQUENCE [LARGE SCALE GENOMIC DNA]</scope>
    <source>
        <strain evidence="10">28A</strain>
    </source>
</reference>
<dbReference type="GO" id="GO:0000045">
    <property type="term" value="P:autophagosome assembly"/>
    <property type="evidence" value="ECO:0007669"/>
    <property type="project" value="TreeGrafter"/>
</dbReference>
<dbReference type="AlphaFoldDB" id="R0I4X7"/>
<evidence type="ECO:0000256" key="6">
    <source>
        <dbReference type="ARBA" id="ARBA00023006"/>
    </source>
</evidence>
<dbReference type="EMBL" id="KB908877">
    <property type="protein sequence ID" value="EOA80715.1"/>
    <property type="molecule type" value="Genomic_DNA"/>
</dbReference>